<dbReference type="SMART" id="SM00822">
    <property type="entry name" value="PKS_KR"/>
    <property type="match status" value="1"/>
</dbReference>
<dbReference type="InterPro" id="IPR002347">
    <property type="entry name" value="SDR_fam"/>
</dbReference>
<reference evidence="4 5" key="1">
    <citation type="submission" date="2020-08" db="EMBL/GenBank/DDBJ databases">
        <title>Cohnella phylogeny.</title>
        <authorList>
            <person name="Dunlap C."/>
        </authorList>
    </citation>
    <scope>NUCLEOTIDE SEQUENCE [LARGE SCALE GENOMIC DNA]</scope>
    <source>
        <strain evidence="4 5">DSM 25241</strain>
    </source>
</reference>
<dbReference type="EMBL" id="JACJVQ010000023">
    <property type="protein sequence ID" value="MBB6637510.1"/>
    <property type="molecule type" value="Genomic_DNA"/>
</dbReference>
<evidence type="ECO:0000313" key="4">
    <source>
        <dbReference type="EMBL" id="MBB6637510.1"/>
    </source>
</evidence>
<dbReference type="PANTHER" id="PTHR48107">
    <property type="entry name" value="NADPH-DEPENDENT ALDEHYDE REDUCTASE-LIKE PROTEIN, CHLOROPLASTIC-RELATED"/>
    <property type="match status" value="1"/>
</dbReference>
<gene>
    <name evidence="4" type="ORF">H7B67_25555</name>
</gene>
<feature type="domain" description="Ketoreductase" evidence="3">
    <location>
        <begin position="68"/>
        <end position="253"/>
    </location>
</feature>
<dbReference type="AlphaFoldDB" id="A0A841T618"/>
<organism evidence="4 5">
    <name type="scientific">Cohnella thailandensis</name>
    <dbReference type="NCBI Taxonomy" id="557557"/>
    <lineage>
        <taxon>Bacteria</taxon>
        <taxon>Bacillati</taxon>
        <taxon>Bacillota</taxon>
        <taxon>Bacilli</taxon>
        <taxon>Bacillales</taxon>
        <taxon>Paenibacillaceae</taxon>
        <taxon>Cohnella</taxon>
    </lineage>
</organism>
<dbReference type="InterPro" id="IPR036291">
    <property type="entry name" value="NAD(P)-bd_dom_sf"/>
</dbReference>
<comment type="similarity">
    <text evidence="1">Belongs to the short-chain dehydrogenases/reductases (SDR) family.</text>
</comment>
<dbReference type="PRINTS" id="PR00081">
    <property type="entry name" value="GDHRDH"/>
</dbReference>
<dbReference type="PROSITE" id="PS00061">
    <property type="entry name" value="ADH_SHORT"/>
    <property type="match status" value="1"/>
</dbReference>
<comment type="caution">
    <text evidence="4">The sequence shown here is derived from an EMBL/GenBank/DDBJ whole genome shotgun (WGS) entry which is preliminary data.</text>
</comment>
<dbReference type="InterPro" id="IPR057326">
    <property type="entry name" value="KR_dom"/>
</dbReference>
<keyword evidence="2" id="KW-0560">Oxidoreductase</keyword>
<dbReference type="SUPFAM" id="SSF51735">
    <property type="entry name" value="NAD(P)-binding Rossmann-fold domains"/>
    <property type="match status" value="1"/>
</dbReference>
<evidence type="ECO:0000256" key="1">
    <source>
        <dbReference type="ARBA" id="ARBA00006484"/>
    </source>
</evidence>
<evidence type="ECO:0000313" key="5">
    <source>
        <dbReference type="Proteomes" id="UP000535838"/>
    </source>
</evidence>
<dbReference type="PANTHER" id="PTHR48107:SF16">
    <property type="entry name" value="NADPH-DEPENDENT ALDEHYDE REDUCTASE 1, CHLOROPLASTIC"/>
    <property type="match status" value="1"/>
</dbReference>
<evidence type="ECO:0000259" key="3">
    <source>
        <dbReference type="SMART" id="SM00822"/>
    </source>
</evidence>
<evidence type="ECO:0000256" key="2">
    <source>
        <dbReference type="ARBA" id="ARBA00023002"/>
    </source>
</evidence>
<accession>A0A841T618</accession>
<dbReference type="GO" id="GO:0008206">
    <property type="term" value="P:bile acid metabolic process"/>
    <property type="evidence" value="ECO:0007669"/>
    <property type="project" value="UniProtKB-ARBA"/>
</dbReference>
<name>A0A841T618_9BACL</name>
<dbReference type="FunFam" id="3.40.50.720:FF:000084">
    <property type="entry name" value="Short-chain dehydrogenase reductase"/>
    <property type="match status" value="1"/>
</dbReference>
<dbReference type="Proteomes" id="UP000535838">
    <property type="component" value="Unassembled WGS sequence"/>
</dbReference>
<dbReference type="InterPro" id="IPR020904">
    <property type="entry name" value="Sc_DH/Rdtase_CS"/>
</dbReference>
<protein>
    <submittedName>
        <fullName evidence="4">SDR family oxidoreductase</fullName>
    </submittedName>
</protein>
<dbReference type="Gene3D" id="3.40.50.720">
    <property type="entry name" value="NAD(P)-binding Rossmann-like Domain"/>
    <property type="match status" value="1"/>
</dbReference>
<dbReference type="GO" id="GO:0016614">
    <property type="term" value="F:oxidoreductase activity, acting on CH-OH group of donors"/>
    <property type="evidence" value="ECO:0007669"/>
    <property type="project" value="UniProtKB-ARBA"/>
</dbReference>
<dbReference type="PRINTS" id="PR00080">
    <property type="entry name" value="SDRFAMILY"/>
</dbReference>
<dbReference type="Pfam" id="PF13561">
    <property type="entry name" value="adh_short_C2"/>
    <property type="match status" value="1"/>
</dbReference>
<proteinExistence type="inferred from homology"/>
<sequence length="314" mass="34427">MEYSDSIYCRDGGSVVYSHYDYKTVCNVINVEFPPQDQHGQPGVEANMVPRPVSERPNEVGTGKLRGKVALITGGDSGIGRAVAYLFAREGADISVVYLNEHVDAEETKRTIERLGRRCLTISGDIGDEPFCRLAVHRTITELGRIDILINNAGVSYFQPDFERITAEQLERTFRTNVFSQFYMAKAAIPYLKPGSSIINTSSISAVKGYPGLADYSASKGAVSAFTRSLAVSLIARGIRVNAVAPGRTWTPLIPASFPMEIYMSYGSFESPGPMRRTAQPYELAPIYLYLASNDSSFVIGQTMHVDGGEFYGL</sequence>
<keyword evidence="5" id="KW-1185">Reference proteome</keyword>